<dbReference type="Gene3D" id="3.40.190.10">
    <property type="entry name" value="Periplasmic binding protein-like II"/>
    <property type="match status" value="2"/>
</dbReference>
<gene>
    <name evidence="1" type="ORF">DFR52_101412</name>
</gene>
<accession>A0A317PU17</accession>
<comment type="caution">
    <text evidence="1">The sequence shown here is derived from an EMBL/GenBank/DDBJ whole genome shotgun (WGS) entry which is preliminary data.</text>
</comment>
<reference evidence="1 2" key="1">
    <citation type="submission" date="2018-05" db="EMBL/GenBank/DDBJ databases">
        <title>Genomic Encyclopedia of Type Strains, Phase IV (KMG-IV): sequencing the most valuable type-strain genomes for metagenomic binning, comparative biology and taxonomic classification.</title>
        <authorList>
            <person name="Goeker M."/>
        </authorList>
    </citation>
    <scope>NUCLEOTIDE SEQUENCE [LARGE SCALE GENOMIC DNA]</scope>
    <source>
        <strain evidence="1 2">DSM 16791</strain>
    </source>
</reference>
<evidence type="ECO:0000313" key="1">
    <source>
        <dbReference type="EMBL" id="PWW03726.1"/>
    </source>
</evidence>
<dbReference type="AlphaFoldDB" id="A0A317PU17"/>
<evidence type="ECO:0000313" key="2">
    <source>
        <dbReference type="Proteomes" id="UP000246352"/>
    </source>
</evidence>
<dbReference type="Proteomes" id="UP000246352">
    <property type="component" value="Unassembled WGS sequence"/>
</dbReference>
<dbReference type="Pfam" id="PF12974">
    <property type="entry name" value="Phosphonate-bd"/>
    <property type="match status" value="1"/>
</dbReference>
<protein>
    <submittedName>
        <fullName evidence="1">ABC-type phosphate/phosphonate transport system substrate-binding protein</fullName>
    </submittedName>
</protein>
<dbReference type="PANTHER" id="PTHR35841">
    <property type="entry name" value="PHOSPHONATES-BINDING PERIPLASMIC PROTEIN"/>
    <property type="match status" value="1"/>
</dbReference>
<organism evidence="1 2">
    <name type="scientific">Hoeflea marina</name>
    <dbReference type="NCBI Taxonomy" id="274592"/>
    <lineage>
        <taxon>Bacteria</taxon>
        <taxon>Pseudomonadati</taxon>
        <taxon>Pseudomonadota</taxon>
        <taxon>Alphaproteobacteria</taxon>
        <taxon>Hyphomicrobiales</taxon>
        <taxon>Rhizobiaceae</taxon>
        <taxon>Hoeflea</taxon>
    </lineage>
</organism>
<dbReference type="PANTHER" id="PTHR35841:SF1">
    <property type="entry name" value="PHOSPHONATES-BINDING PERIPLASMIC PROTEIN"/>
    <property type="match status" value="1"/>
</dbReference>
<dbReference type="EMBL" id="QGTR01000001">
    <property type="protein sequence ID" value="PWW03726.1"/>
    <property type="molecule type" value="Genomic_DNA"/>
</dbReference>
<dbReference type="SUPFAM" id="SSF53850">
    <property type="entry name" value="Periplasmic binding protein-like II"/>
    <property type="match status" value="1"/>
</dbReference>
<keyword evidence="2" id="KW-1185">Reference proteome</keyword>
<proteinExistence type="predicted"/>
<sequence>MTPSPIANARMYTVGPEVQALWAGLFDHVSDLSGVPLEVIAHPAPAPLADLWARPDLGAVFMCGYPFSILPVEQRPRPLAAPVSIREWSGDGPCYASHVVVRKGEAPEANGLGDLRWGWTVRDSQSGYNALREYLAGLPLMNRAVATDGPHLNPDGIGAALTEGRIDIGAIDAYAFQLMQMHDPRRVEAVDIIATTKRAPAPMLVAGRTQPQDMIAALKIALLGLHQKPEGLARLAALGLSRFADPDLAAVDELPARAAGAAETLGDAW</sequence>
<name>A0A317PU17_9HYPH</name>